<dbReference type="STRING" id="81479.RA876_01705"/>
<evidence type="ECO:0000313" key="2">
    <source>
        <dbReference type="Proteomes" id="UP000185911"/>
    </source>
</evidence>
<sequence>MTSTTTTTTATTEVKPVAKSVTKPARNVAAKPVVKVAVKPQPEKPVKVKKAKLVRDSFTIPKPEYLVLDELKLRAVKLSSPAKKTELIRAGIKALAAMSDASLLAALKAVPAIKTGRPAKP</sequence>
<name>A0A1Q8YHQ4_9BURK</name>
<keyword evidence="2" id="KW-1185">Reference proteome</keyword>
<accession>A0A1Q8YHQ4</accession>
<organism evidence="1 2">
    <name type="scientific">Rhodoferax antarcticus ANT.BR</name>
    <dbReference type="NCBI Taxonomy" id="1111071"/>
    <lineage>
        <taxon>Bacteria</taxon>
        <taxon>Pseudomonadati</taxon>
        <taxon>Pseudomonadota</taxon>
        <taxon>Betaproteobacteria</taxon>
        <taxon>Burkholderiales</taxon>
        <taxon>Comamonadaceae</taxon>
        <taxon>Rhodoferax</taxon>
    </lineage>
</organism>
<dbReference type="Proteomes" id="UP000185911">
    <property type="component" value="Unassembled WGS sequence"/>
</dbReference>
<proteinExistence type="predicted"/>
<dbReference type="EMBL" id="MSYM01000008">
    <property type="protein sequence ID" value="OLP07598.1"/>
    <property type="molecule type" value="Genomic_DNA"/>
</dbReference>
<dbReference type="RefSeq" id="WP_075585863.1">
    <property type="nucleotide sequence ID" value="NZ_MSYM01000008.1"/>
</dbReference>
<comment type="caution">
    <text evidence="1">The sequence shown here is derived from an EMBL/GenBank/DDBJ whole genome shotgun (WGS) entry which is preliminary data.</text>
</comment>
<dbReference type="AlphaFoldDB" id="A0A1Q8YHQ4"/>
<reference evidence="1 2" key="1">
    <citation type="submission" date="2017-01" db="EMBL/GenBank/DDBJ databases">
        <title>Genome sequence of Rhodoferax antarcticus ANT.BR, a psychrophilic purple nonsulfur bacterium from an Antarctic microbial mat.</title>
        <authorList>
            <person name="Baker J."/>
            <person name="Riester C."/>
            <person name="Skinner B."/>
            <person name="Newell A."/>
            <person name="Swingley W."/>
            <person name="Madigan M."/>
            <person name="Jung D."/>
            <person name="Asao M."/>
            <person name="Chen M."/>
            <person name="Loughlin P."/>
            <person name="Pan H."/>
            <person name="Lin S."/>
            <person name="Li N."/>
            <person name="Shaw J."/>
            <person name="Prado M."/>
            <person name="Sherman C."/>
            <person name="Li X."/>
            <person name="Tang J."/>
            <person name="Blankenship R."/>
            <person name="Zhao T."/>
            <person name="Touchman J."/>
            <person name="Sattley M."/>
        </authorList>
    </citation>
    <scope>NUCLEOTIDE SEQUENCE [LARGE SCALE GENOMIC DNA]</scope>
    <source>
        <strain evidence="1 2">ANT.BR</strain>
    </source>
</reference>
<gene>
    <name evidence="1" type="ORF">BLL52_1428</name>
</gene>
<evidence type="ECO:0000313" key="1">
    <source>
        <dbReference type="EMBL" id="OLP07598.1"/>
    </source>
</evidence>
<protein>
    <submittedName>
        <fullName evidence="1">Uncharacterized protein</fullName>
    </submittedName>
</protein>